<name>A0AAD9Q9Z1_ACRCE</name>
<protein>
    <submittedName>
        <fullName evidence="1">Uncharacterized protein</fullName>
    </submittedName>
</protein>
<dbReference type="EMBL" id="JARQWQ010000049">
    <property type="protein sequence ID" value="KAK2557517.1"/>
    <property type="molecule type" value="Genomic_DNA"/>
</dbReference>
<gene>
    <name evidence="1" type="ORF">P5673_020264</name>
</gene>
<sequence>MEAMMMQLLIFNLEGVLEELRKERENAASPPPKRLSKELTANVKEVYKSLTGADNEKLAWCVSARYISHIKQANLNLINCW</sequence>
<comment type="caution">
    <text evidence="1">The sequence shown here is derived from an EMBL/GenBank/DDBJ whole genome shotgun (WGS) entry which is preliminary data.</text>
</comment>
<evidence type="ECO:0000313" key="2">
    <source>
        <dbReference type="Proteomes" id="UP001249851"/>
    </source>
</evidence>
<proteinExistence type="predicted"/>
<organism evidence="1 2">
    <name type="scientific">Acropora cervicornis</name>
    <name type="common">Staghorn coral</name>
    <dbReference type="NCBI Taxonomy" id="6130"/>
    <lineage>
        <taxon>Eukaryota</taxon>
        <taxon>Metazoa</taxon>
        <taxon>Cnidaria</taxon>
        <taxon>Anthozoa</taxon>
        <taxon>Hexacorallia</taxon>
        <taxon>Scleractinia</taxon>
        <taxon>Astrocoeniina</taxon>
        <taxon>Acroporidae</taxon>
        <taxon>Acropora</taxon>
    </lineage>
</organism>
<accession>A0AAD9Q9Z1</accession>
<evidence type="ECO:0000313" key="1">
    <source>
        <dbReference type="EMBL" id="KAK2557517.1"/>
    </source>
</evidence>
<reference evidence="1" key="2">
    <citation type="journal article" date="2023" name="Science">
        <title>Genomic signatures of disease resistance in endangered staghorn corals.</title>
        <authorList>
            <person name="Vollmer S.V."/>
            <person name="Selwyn J.D."/>
            <person name="Despard B.A."/>
            <person name="Roesel C.L."/>
        </authorList>
    </citation>
    <scope>NUCLEOTIDE SEQUENCE</scope>
    <source>
        <strain evidence="1">K2</strain>
    </source>
</reference>
<keyword evidence="2" id="KW-1185">Reference proteome</keyword>
<reference evidence="1" key="1">
    <citation type="journal article" date="2023" name="G3 (Bethesda)">
        <title>Whole genome assembly and annotation of the endangered Caribbean coral Acropora cervicornis.</title>
        <authorList>
            <person name="Selwyn J.D."/>
            <person name="Vollmer S.V."/>
        </authorList>
    </citation>
    <scope>NUCLEOTIDE SEQUENCE</scope>
    <source>
        <strain evidence="1">K2</strain>
    </source>
</reference>
<dbReference type="AlphaFoldDB" id="A0AAD9Q9Z1"/>
<dbReference type="Proteomes" id="UP001249851">
    <property type="component" value="Unassembled WGS sequence"/>
</dbReference>